<reference evidence="5 6" key="1">
    <citation type="submission" date="2019-08" db="EMBL/GenBank/DDBJ databases">
        <authorList>
            <person name="Lei W."/>
        </authorList>
    </citation>
    <scope>NUCLEOTIDE SEQUENCE [LARGE SCALE GENOMIC DNA]</scope>
    <source>
        <strain evidence="5 6">CCUG 58627</strain>
    </source>
</reference>
<dbReference type="Gene3D" id="1.10.10.10">
    <property type="entry name" value="Winged helix-like DNA-binding domain superfamily/Winged helix DNA-binding domain"/>
    <property type="match status" value="1"/>
</dbReference>
<evidence type="ECO:0000256" key="2">
    <source>
        <dbReference type="ARBA" id="ARBA00023125"/>
    </source>
</evidence>
<organism evidence="5 6">
    <name type="scientific">Corynebacterium canis</name>
    <dbReference type="NCBI Taxonomy" id="679663"/>
    <lineage>
        <taxon>Bacteria</taxon>
        <taxon>Bacillati</taxon>
        <taxon>Actinomycetota</taxon>
        <taxon>Actinomycetes</taxon>
        <taxon>Mycobacteriales</taxon>
        <taxon>Corynebacteriaceae</taxon>
        <taxon>Corynebacterium</taxon>
    </lineage>
</organism>
<gene>
    <name evidence="5" type="ORF">FRX94_10015</name>
</gene>
<dbReference type="GO" id="GO:0003677">
    <property type="term" value="F:DNA binding"/>
    <property type="evidence" value="ECO:0007669"/>
    <property type="project" value="UniProtKB-KW"/>
</dbReference>
<keyword evidence="3" id="KW-0804">Transcription</keyword>
<dbReference type="InterPro" id="IPR002577">
    <property type="entry name" value="HTH_HxlR"/>
</dbReference>
<keyword evidence="2" id="KW-0238">DNA-binding</keyword>
<dbReference type="PROSITE" id="PS51118">
    <property type="entry name" value="HTH_HXLR"/>
    <property type="match status" value="1"/>
</dbReference>
<name>A0A5C5UBQ3_9CORY</name>
<evidence type="ECO:0000259" key="4">
    <source>
        <dbReference type="PROSITE" id="PS51118"/>
    </source>
</evidence>
<evidence type="ECO:0000313" key="5">
    <source>
        <dbReference type="EMBL" id="TWT23065.1"/>
    </source>
</evidence>
<keyword evidence="6" id="KW-1185">Reference proteome</keyword>
<evidence type="ECO:0000256" key="1">
    <source>
        <dbReference type="ARBA" id="ARBA00023015"/>
    </source>
</evidence>
<dbReference type="OrthoDB" id="370168at2"/>
<feature type="domain" description="HTH hxlR-type" evidence="4">
    <location>
        <begin position="16"/>
        <end position="114"/>
    </location>
</feature>
<dbReference type="RefSeq" id="WP_146325149.1">
    <property type="nucleotide sequence ID" value="NZ_BAABLR010000068.1"/>
</dbReference>
<protein>
    <submittedName>
        <fullName evidence="5">Helix-turn-helix transcriptional regulator</fullName>
    </submittedName>
</protein>
<evidence type="ECO:0000256" key="3">
    <source>
        <dbReference type="ARBA" id="ARBA00023163"/>
    </source>
</evidence>
<dbReference type="SUPFAM" id="SSF46785">
    <property type="entry name" value="Winged helix' DNA-binding domain"/>
    <property type="match status" value="1"/>
</dbReference>
<dbReference type="PANTHER" id="PTHR33204:SF37">
    <property type="entry name" value="HTH-TYPE TRANSCRIPTIONAL REGULATOR YODB"/>
    <property type="match status" value="1"/>
</dbReference>
<evidence type="ECO:0000313" key="6">
    <source>
        <dbReference type="Proteomes" id="UP000320791"/>
    </source>
</evidence>
<dbReference type="AlphaFoldDB" id="A0A5C5UBQ3"/>
<dbReference type="InterPro" id="IPR036390">
    <property type="entry name" value="WH_DNA-bd_sf"/>
</dbReference>
<dbReference type="Proteomes" id="UP000320791">
    <property type="component" value="Unassembled WGS sequence"/>
</dbReference>
<keyword evidence="1" id="KW-0805">Transcription regulation</keyword>
<dbReference type="PANTHER" id="PTHR33204">
    <property type="entry name" value="TRANSCRIPTIONAL REGULATOR, MARR FAMILY"/>
    <property type="match status" value="1"/>
</dbReference>
<comment type="caution">
    <text evidence="5">The sequence shown here is derived from an EMBL/GenBank/DDBJ whole genome shotgun (WGS) entry which is preliminary data.</text>
</comment>
<dbReference type="EMBL" id="VOHM01000023">
    <property type="protein sequence ID" value="TWT23065.1"/>
    <property type="molecule type" value="Genomic_DNA"/>
</dbReference>
<dbReference type="Pfam" id="PF01638">
    <property type="entry name" value="HxlR"/>
    <property type="match status" value="1"/>
</dbReference>
<dbReference type="InterPro" id="IPR036388">
    <property type="entry name" value="WH-like_DNA-bd_sf"/>
</dbReference>
<accession>A0A5C5UBQ3</accession>
<proteinExistence type="predicted"/>
<sequence length="127" mass="14314">METKACGRGDVYSNQCPCRSILDRIADKWTPLIIGRLDEGPHRFNQLKRSIPGVSQKMLTQTLRALERDGIVDREVFATVPVTVVYSLTDLGRTLSEPLQLVRECVESHRDAVVSARMAFDEKLAEQ</sequence>